<feature type="region of interest" description="Disordered" evidence="1">
    <location>
        <begin position="19"/>
        <end position="52"/>
    </location>
</feature>
<evidence type="ECO:0000313" key="2">
    <source>
        <dbReference type="EMBL" id="OGF27579.1"/>
    </source>
</evidence>
<evidence type="ECO:0000256" key="1">
    <source>
        <dbReference type="SAM" id="MobiDB-lite"/>
    </source>
</evidence>
<dbReference type="AlphaFoldDB" id="A0A1F5SLP8"/>
<feature type="compositionally biased region" description="Basic and acidic residues" evidence="1">
    <location>
        <begin position="19"/>
        <end position="34"/>
    </location>
</feature>
<organism evidence="2 3">
    <name type="scientific">Candidatus Falkowbacteria bacterium RIFOXYA2_FULL_47_19</name>
    <dbReference type="NCBI Taxonomy" id="1797994"/>
    <lineage>
        <taxon>Bacteria</taxon>
        <taxon>Candidatus Falkowiibacteriota</taxon>
    </lineage>
</organism>
<dbReference type="Proteomes" id="UP000178367">
    <property type="component" value="Unassembled WGS sequence"/>
</dbReference>
<comment type="caution">
    <text evidence="2">The sequence shown here is derived from an EMBL/GenBank/DDBJ whole genome shotgun (WGS) entry which is preliminary data.</text>
</comment>
<sequence length="176" mass="19761">MAEDNSIIGKIEGFKDRIRGGAEIGEKKEEKRIETIPTPETESGADNRRRQEIAEMVVKTREGEGQLGAGPYGGATPAFKARQKKIEVILEKDLGDIFAGMTPEKQKEFKLVGEETAAKINELIGRGKVKVKKIIDLIRKWLSLVPGVNKFFLEQEAKIKADEIIKNTRHETDFRL</sequence>
<name>A0A1F5SLP8_9BACT</name>
<dbReference type="EMBL" id="MFGB01000007">
    <property type="protein sequence ID" value="OGF27579.1"/>
    <property type="molecule type" value="Genomic_DNA"/>
</dbReference>
<accession>A0A1F5SLP8</accession>
<proteinExistence type="predicted"/>
<reference evidence="2 3" key="1">
    <citation type="journal article" date="2016" name="Nat. Commun.">
        <title>Thousands of microbial genomes shed light on interconnected biogeochemical processes in an aquifer system.</title>
        <authorList>
            <person name="Anantharaman K."/>
            <person name="Brown C.T."/>
            <person name="Hug L.A."/>
            <person name="Sharon I."/>
            <person name="Castelle C.J."/>
            <person name="Probst A.J."/>
            <person name="Thomas B.C."/>
            <person name="Singh A."/>
            <person name="Wilkins M.J."/>
            <person name="Karaoz U."/>
            <person name="Brodie E.L."/>
            <person name="Williams K.H."/>
            <person name="Hubbard S.S."/>
            <person name="Banfield J.F."/>
        </authorList>
    </citation>
    <scope>NUCLEOTIDE SEQUENCE [LARGE SCALE GENOMIC DNA]</scope>
</reference>
<dbReference type="STRING" id="1797994.A2227_01910"/>
<gene>
    <name evidence="2" type="ORF">A2227_01910</name>
</gene>
<evidence type="ECO:0000313" key="3">
    <source>
        <dbReference type="Proteomes" id="UP000178367"/>
    </source>
</evidence>
<protein>
    <submittedName>
        <fullName evidence="2">Uncharacterized protein</fullName>
    </submittedName>
</protein>